<dbReference type="PATRIC" id="fig|1291379.3.peg.708"/>
<dbReference type="Proteomes" id="UP000015620">
    <property type="component" value="Chromosome"/>
</dbReference>
<evidence type="ECO:0000313" key="2">
    <source>
        <dbReference type="Proteomes" id="UP000015620"/>
    </source>
</evidence>
<evidence type="ECO:0008006" key="3">
    <source>
        <dbReference type="Google" id="ProtNLM"/>
    </source>
</evidence>
<gene>
    <name evidence="1" type="ORF">TPE_0711</name>
</gene>
<dbReference type="HOGENOM" id="CLU_105848_0_0_12"/>
<protein>
    <recommendedName>
        <fullName evidence="3">DUF2271 domain-containing protein</fullName>
    </recommendedName>
</protein>
<keyword evidence="2" id="KW-1185">Reference proteome</keyword>
<dbReference type="InterPro" id="IPR014469">
    <property type="entry name" value="DUF2271"/>
</dbReference>
<evidence type="ECO:0000313" key="1">
    <source>
        <dbReference type="EMBL" id="AGT43207.1"/>
    </source>
</evidence>
<dbReference type="AlphaFoldDB" id="S5ZKW7"/>
<dbReference type="STRING" id="1291379.TPE_0711"/>
<name>S5ZKW7_9SPIR</name>
<dbReference type="Pfam" id="PF10029">
    <property type="entry name" value="DUF2271"/>
    <property type="match status" value="1"/>
</dbReference>
<dbReference type="Gene3D" id="2.60.40.4070">
    <property type="match status" value="1"/>
</dbReference>
<accession>S5ZKW7</accession>
<reference evidence="1 2" key="1">
    <citation type="journal article" date="2013" name="PLoS ONE">
        <title>Genome-Wide Relatedness of Treponema pedis, from Gingiva and Necrotic Skin Lesions of Pigs, with the Human Oral Pathogen Treponema denticola.</title>
        <authorList>
            <person name="Svartstrom O."/>
            <person name="Mushtaq M."/>
            <person name="Pringle M."/>
            <person name="Segerman B."/>
        </authorList>
    </citation>
    <scope>NUCLEOTIDE SEQUENCE [LARGE SCALE GENOMIC DNA]</scope>
    <source>
        <strain evidence="1">T A4</strain>
    </source>
</reference>
<proteinExistence type="predicted"/>
<organism evidence="1 2">
    <name type="scientific">Treponema pedis str. T A4</name>
    <dbReference type="NCBI Taxonomy" id="1291379"/>
    <lineage>
        <taxon>Bacteria</taxon>
        <taxon>Pseudomonadati</taxon>
        <taxon>Spirochaetota</taxon>
        <taxon>Spirochaetia</taxon>
        <taxon>Spirochaetales</taxon>
        <taxon>Treponemataceae</taxon>
        <taxon>Treponema</taxon>
    </lineage>
</organism>
<dbReference type="EMBL" id="CP004120">
    <property type="protein sequence ID" value="AGT43207.1"/>
    <property type="molecule type" value="Genomic_DNA"/>
</dbReference>
<dbReference type="KEGG" id="tped:TPE_0711"/>
<sequence length="181" mass="20479">MRNNMKKILLTVLIIFTALSANIFAEELNSRGKTISIHFDFTRKFGPASNQFAVWVENQKGVLVKNLFVTDFTAGKGWKKRPESLPSWRKAVKNIGIDGISSATPKSGKVELEWDIKDEVGEFVEKGTYTIFIEANIKWENSVLFTCEIKIDDTITIGEITEKISGKDYNKQTLITNVEIK</sequence>